<name>I3CGZ4_9GAMM</name>
<dbReference type="EC" id="4.1.1.112" evidence="10"/>
<sequence>MDYVTPDLCDKYPKVVKVADPIFRSFGLKTAFGGQIKTVKVHEDNVLVKEILGTAGEGKVLVIDGGASLRCALVGDIIAKSAADNGWAGIIVYGCIRDSSVINTLPIGIKALNTHPLKSHKHGRGDKDVPVTFAGVTFFPDHYVYADADGVIVAEHALEM</sequence>
<comment type="function">
    <text evidence="7 10">Catalyzes the aldol cleavage of 4-hydroxy-4-methyl-2-oxoglutarate (HMG) into 2 molecules of pyruvate. Also contains a secondary oxaloacetate (OAA) decarboxylase activity due to the common pyruvate enolate transition state formed following C-C bond cleavage in the retro-aldol and decarboxylation reactions.</text>
</comment>
<dbReference type="InterPro" id="IPR010203">
    <property type="entry name" value="RraA"/>
</dbReference>
<proteinExistence type="inferred from homology"/>
<keyword evidence="9" id="KW-0460">Magnesium</keyword>
<evidence type="ECO:0000256" key="9">
    <source>
        <dbReference type="PIRSR" id="PIRSR605493-1"/>
    </source>
</evidence>
<evidence type="ECO:0000256" key="3">
    <source>
        <dbReference type="ARBA" id="ARBA00008621"/>
    </source>
</evidence>
<comment type="similarity">
    <text evidence="3 10">Belongs to the class II aldolase/RraA-like family.</text>
</comment>
<dbReference type="EC" id="4.1.3.17" evidence="10"/>
<reference evidence="11 12" key="1">
    <citation type="submission" date="2011-11" db="EMBL/GenBank/DDBJ databases">
        <title>Improved High-Quality Draft sequence of Beggiatoa alba B18lD.</title>
        <authorList>
            <consortium name="US DOE Joint Genome Institute"/>
            <person name="Lucas S."/>
            <person name="Han J."/>
            <person name="Lapidus A."/>
            <person name="Cheng J.-F."/>
            <person name="Goodwin L."/>
            <person name="Pitluck S."/>
            <person name="Peters L."/>
            <person name="Mikhailova N."/>
            <person name="Held B."/>
            <person name="Detter J.C."/>
            <person name="Han C."/>
            <person name="Tapia R."/>
            <person name="Land M."/>
            <person name="Hauser L."/>
            <person name="Kyrpides N."/>
            <person name="Ivanova N."/>
            <person name="Pagani I."/>
            <person name="Samuel K."/>
            <person name="Teske A."/>
            <person name="Mueller J."/>
            <person name="Woyke T."/>
        </authorList>
    </citation>
    <scope>NUCLEOTIDE SEQUENCE [LARGE SCALE GENOMIC DNA]</scope>
    <source>
        <strain evidence="11 12">B18LD</strain>
    </source>
</reference>
<evidence type="ECO:0000256" key="2">
    <source>
        <dbReference type="ARBA" id="ARBA00001968"/>
    </source>
</evidence>
<dbReference type="InterPro" id="IPR036704">
    <property type="entry name" value="RraA/RraA-like_sf"/>
</dbReference>
<dbReference type="AlphaFoldDB" id="I3CGZ4"/>
<evidence type="ECO:0000256" key="6">
    <source>
        <dbReference type="ARBA" id="ARBA00023239"/>
    </source>
</evidence>
<comment type="cofactor">
    <cofactor evidence="9">
        <name>Mg(2+)</name>
        <dbReference type="ChEBI" id="CHEBI:18420"/>
    </cofactor>
</comment>
<evidence type="ECO:0000256" key="8">
    <source>
        <dbReference type="ARBA" id="ARBA00047973"/>
    </source>
</evidence>
<dbReference type="Pfam" id="PF03737">
    <property type="entry name" value="RraA-like"/>
    <property type="match status" value="1"/>
</dbReference>
<feature type="binding site" evidence="9">
    <location>
        <begin position="75"/>
        <end position="78"/>
    </location>
    <ligand>
        <name>substrate</name>
    </ligand>
</feature>
<dbReference type="PANTHER" id="PTHR33254">
    <property type="entry name" value="4-HYDROXY-4-METHYL-2-OXOGLUTARATE ALDOLASE 3-RELATED"/>
    <property type="match status" value="1"/>
</dbReference>
<evidence type="ECO:0000256" key="5">
    <source>
        <dbReference type="ARBA" id="ARBA00022723"/>
    </source>
</evidence>
<comment type="catalytic activity">
    <reaction evidence="1 10">
        <text>4-hydroxy-4-methyl-2-oxoglutarate = 2 pyruvate</text>
        <dbReference type="Rhea" id="RHEA:22748"/>
        <dbReference type="ChEBI" id="CHEBI:15361"/>
        <dbReference type="ChEBI" id="CHEBI:58276"/>
        <dbReference type="EC" id="4.1.3.17"/>
    </reaction>
</comment>
<dbReference type="HOGENOM" id="CLU_072626_4_0_6"/>
<dbReference type="RefSeq" id="WP_002686141.1">
    <property type="nucleotide sequence ID" value="NZ_JH600070.1"/>
</dbReference>
<dbReference type="GO" id="GO:0047443">
    <property type="term" value="F:4-hydroxy-4-methyl-2-oxoglutarate aldolase activity"/>
    <property type="evidence" value="ECO:0007669"/>
    <property type="project" value="UniProtKB-EC"/>
</dbReference>
<dbReference type="GO" id="GO:0008428">
    <property type="term" value="F:ribonuclease inhibitor activity"/>
    <property type="evidence" value="ECO:0007669"/>
    <property type="project" value="InterPro"/>
</dbReference>
<dbReference type="PANTHER" id="PTHR33254:SF4">
    <property type="entry name" value="4-HYDROXY-4-METHYL-2-OXOGLUTARATE ALDOLASE 3-RELATED"/>
    <property type="match status" value="1"/>
</dbReference>
<feature type="binding site" evidence="9">
    <location>
        <position position="97"/>
    </location>
    <ligand>
        <name>substrate</name>
    </ligand>
</feature>
<dbReference type="GO" id="GO:0051252">
    <property type="term" value="P:regulation of RNA metabolic process"/>
    <property type="evidence" value="ECO:0007669"/>
    <property type="project" value="InterPro"/>
</dbReference>
<dbReference type="NCBIfam" id="TIGR01935">
    <property type="entry name" value="NOT-MenG"/>
    <property type="match status" value="1"/>
</dbReference>
<dbReference type="eggNOG" id="COG0684">
    <property type="taxonomic scope" value="Bacteria"/>
</dbReference>
<comment type="subunit">
    <text evidence="4 10">Homotrimer.</text>
</comment>
<dbReference type="GO" id="GO:0008948">
    <property type="term" value="F:oxaloacetate decarboxylase activity"/>
    <property type="evidence" value="ECO:0007669"/>
    <property type="project" value="UniProtKB-EC"/>
</dbReference>
<accession>I3CGZ4</accession>
<comment type="catalytic activity">
    <reaction evidence="8 10">
        <text>oxaloacetate + H(+) = pyruvate + CO2</text>
        <dbReference type="Rhea" id="RHEA:15641"/>
        <dbReference type="ChEBI" id="CHEBI:15361"/>
        <dbReference type="ChEBI" id="CHEBI:15378"/>
        <dbReference type="ChEBI" id="CHEBI:16452"/>
        <dbReference type="ChEBI" id="CHEBI:16526"/>
        <dbReference type="EC" id="4.1.1.112"/>
    </reaction>
</comment>
<dbReference type="OrthoDB" id="943692at2"/>
<keyword evidence="12" id="KW-1185">Reference proteome</keyword>
<protein>
    <recommendedName>
        <fullName evidence="10">4-hydroxy-4-methyl-2-oxoglutarate aldolase</fullName>
        <shortName evidence="10">HMG aldolase</shortName>
        <ecNumber evidence="10">4.1.1.112</ecNumber>
        <ecNumber evidence="10">4.1.3.17</ecNumber>
    </recommendedName>
    <alternativeName>
        <fullName evidence="10">Oxaloacetate decarboxylase</fullName>
    </alternativeName>
</protein>
<dbReference type="CDD" id="cd16841">
    <property type="entry name" value="RraA_family"/>
    <property type="match status" value="1"/>
</dbReference>
<evidence type="ECO:0000256" key="10">
    <source>
        <dbReference type="RuleBase" id="RU004338"/>
    </source>
</evidence>
<keyword evidence="6 10" id="KW-0456">Lyase</keyword>
<dbReference type="STRING" id="395493.BegalDRAFT_2021"/>
<dbReference type="SUPFAM" id="SSF89562">
    <property type="entry name" value="RraA-like"/>
    <property type="match status" value="1"/>
</dbReference>
<dbReference type="EMBL" id="JH600070">
    <property type="protein sequence ID" value="EIJ42887.1"/>
    <property type="molecule type" value="Genomic_DNA"/>
</dbReference>
<dbReference type="NCBIfam" id="NF006875">
    <property type="entry name" value="PRK09372.1"/>
    <property type="match status" value="1"/>
</dbReference>
<dbReference type="InterPro" id="IPR005493">
    <property type="entry name" value="RraA/RraA-like"/>
</dbReference>
<feature type="binding site" evidence="9">
    <location>
        <position position="98"/>
    </location>
    <ligand>
        <name>Mg(2+)</name>
        <dbReference type="ChEBI" id="CHEBI:18420"/>
    </ligand>
</feature>
<dbReference type="GO" id="GO:0046872">
    <property type="term" value="F:metal ion binding"/>
    <property type="evidence" value="ECO:0007669"/>
    <property type="project" value="UniProtKB-KW"/>
</dbReference>
<evidence type="ECO:0000256" key="1">
    <source>
        <dbReference type="ARBA" id="ARBA00001342"/>
    </source>
</evidence>
<dbReference type="Proteomes" id="UP000005744">
    <property type="component" value="Unassembled WGS sequence"/>
</dbReference>
<comment type="cofactor">
    <cofactor evidence="2 10">
        <name>a divalent metal cation</name>
        <dbReference type="ChEBI" id="CHEBI:60240"/>
    </cofactor>
</comment>
<keyword evidence="5 9" id="KW-0479">Metal-binding</keyword>
<dbReference type="Gene3D" id="3.50.30.40">
    <property type="entry name" value="Ribonuclease E inhibitor RraA/RraA-like"/>
    <property type="match status" value="1"/>
</dbReference>
<evidence type="ECO:0000313" key="11">
    <source>
        <dbReference type="EMBL" id="EIJ42887.1"/>
    </source>
</evidence>
<evidence type="ECO:0000313" key="12">
    <source>
        <dbReference type="Proteomes" id="UP000005744"/>
    </source>
</evidence>
<gene>
    <name evidence="11" type="ORF">BegalDRAFT_2021</name>
</gene>
<organism evidence="11 12">
    <name type="scientific">Beggiatoa alba B18LD</name>
    <dbReference type="NCBI Taxonomy" id="395493"/>
    <lineage>
        <taxon>Bacteria</taxon>
        <taxon>Pseudomonadati</taxon>
        <taxon>Pseudomonadota</taxon>
        <taxon>Gammaproteobacteria</taxon>
        <taxon>Thiotrichales</taxon>
        <taxon>Thiotrichaceae</taxon>
        <taxon>Beggiatoa</taxon>
    </lineage>
</organism>
<evidence type="ECO:0000256" key="7">
    <source>
        <dbReference type="ARBA" id="ARBA00025046"/>
    </source>
</evidence>
<evidence type="ECO:0000256" key="4">
    <source>
        <dbReference type="ARBA" id="ARBA00011233"/>
    </source>
</evidence>